<dbReference type="Gene3D" id="3.60.21.10">
    <property type="match status" value="1"/>
</dbReference>
<dbReference type="AlphaFoldDB" id="A0AAJ0BX52"/>
<dbReference type="GeneID" id="85311390"/>
<dbReference type="InterPro" id="IPR004843">
    <property type="entry name" value="Calcineurin-like_PHP"/>
</dbReference>
<accession>A0AAJ0BX52</accession>
<dbReference type="GO" id="GO:0016787">
    <property type="term" value="F:hydrolase activity"/>
    <property type="evidence" value="ECO:0007669"/>
    <property type="project" value="InterPro"/>
</dbReference>
<reference evidence="2" key="1">
    <citation type="submission" date="2023-06" db="EMBL/GenBank/DDBJ databases">
        <title>Genome-scale phylogeny and comparative genomics of the fungal order Sordariales.</title>
        <authorList>
            <consortium name="Lawrence Berkeley National Laboratory"/>
            <person name="Hensen N."/>
            <person name="Bonometti L."/>
            <person name="Westerberg I."/>
            <person name="Brannstrom I.O."/>
            <person name="Guillou S."/>
            <person name="Cros-Aarteil S."/>
            <person name="Calhoun S."/>
            <person name="Haridas S."/>
            <person name="Kuo A."/>
            <person name="Mondo S."/>
            <person name="Pangilinan J."/>
            <person name="Riley R."/>
            <person name="Labutti K."/>
            <person name="Andreopoulos B."/>
            <person name="Lipzen A."/>
            <person name="Chen C."/>
            <person name="Yanf M."/>
            <person name="Daum C."/>
            <person name="Ng V."/>
            <person name="Clum A."/>
            <person name="Steindorff A."/>
            <person name="Ohm R."/>
            <person name="Martin F."/>
            <person name="Silar P."/>
            <person name="Natvig D."/>
            <person name="Lalanne C."/>
            <person name="Gautier V."/>
            <person name="Ament-Velasquez S.L."/>
            <person name="Kruys A."/>
            <person name="Hutchinson M.I."/>
            <person name="Powell A.J."/>
            <person name="Barry K."/>
            <person name="Miller A.N."/>
            <person name="Grigoriev I.V."/>
            <person name="Debuchy R."/>
            <person name="Gladieux P."/>
            <person name="Thoren M.H."/>
            <person name="Johannesson H."/>
        </authorList>
    </citation>
    <scope>NUCLEOTIDE SEQUENCE</scope>
    <source>
        <strain evidence="2">8032-3</strain>
    </source>
</reference>
<name>A0AAJ0BX52_9PEZI</name>
<sequence length="325" mass="36536">MTDQPGPGASNGTQQEQQSVVISLQIMSDLHLETPRFFPMYSDFHLKPGCAYLALLGDIGNAHDARLFGFLEKQLQQFRVVFYIIGNHEPYQDQDSVDSQSYTHQDTVAKMEDFEEAIAQRRKVEIREVGTPSIGQFVFLNRNRFDISDTITILGCTLFSNVTESQRSTVSLFVSDFSNILGWTVDSHNAAHKVDLEWLNAQVTTITRDEPHRSIVILTHYSPTSASEANDPEHLEDSGGVQSAFVTDLAREVCWTSPSVRLWAFGHTHYNCDFVDAVTGKRVVANQRGYGREDAFDFDPDKVVTPSTQPFDRVSAINPRNPTQL</sequence>
<organism evidence="2 3">
    <name type="scientific">Phialemonium atrogriseum</name>
    <dbReference type="NCBI Taxonomy" id="1093897"/>
    <lineage>
        <taxon>Eukaryota</taxon>
        <taxon>Fungi</taxon>
        <taxon>Dikarya</taxon>
        <taxon>Ascomycota</taxon>
        <taxon>Pezizomycotina</taxon>
        <taxon>Sordariomycetes</taxon>
        <taxon>Sordariomycetidae</taxon>
        <taxon>Cephalothecales</taxon>
        <taxon>Cephalothecaceae</taxon>
        <taxon>Phialemonium</taxon>
    </lineage>
</organism>
<dbReference type="EMBL" id="MU839012">
    <property type="protein sequence ID" value="KAK1766100.1"/>
    <property type="molecule type" value="Genomic_DNA"/>
</dbReference>
<dbReference type="PANTHER" id="PTHR37844:SF2">
    <property type="entry name" value="SER_THR PROTEIN PHOSPHATASE SUPERFAMILY (AFU_ORTHOLOGUE AFUA_1G14840)"/>
    <property type="match status" value="1"/>
</dbReference>
<dbReference type="PANTHER" id="PTHR37844">
    <property type="entry name" value="SER/THR PROTEIN PHOSPHATASE SUPERFAMILY (AFU_ORTHOLOGUE AFUA_1G14840)"/>
    <property type="match status" value="1"/>
</dbReference>
<evidence type="ECO:0000259" key="1">
    <source>
        <dbReference type="Pfam" id="PF00149"/>
    </source>
</evidence>
<keyword evidence="3" id="KW-1185">Reference proteome</keyword>
<dbReference type="RefSeq" id="XP_060282313.1">
    <property type="nucleotide sequence ID" value="XM_060428203.1"/>
</dbReference>
<feature type="domain" description="Calcineurin-like phosphoesterase" evidence="1">
    <location>
        <begin position="26"/>
        <end position="270"/>
    </location>
</feature>
<dbReference type="Proteomes" id="UP001244011">
    <property type="component" value="Unassembled WGS sequence"/>
</dbReference>
<proteinExistence type="predicted"/>
<dbReference type="InterPro" id="IPR029052">
    <property type="entry name" value="Metallo-depent_PP-like"/>
</dbReference>
<evidence type="ECO:0000313" key="3">
    <source>
        <dbReference type="Proteomes" id="UP001244011"/>
    </source>
</evidence>
<evidence type="ECO:0000313" key="2">
    <source>
        <dbReference type="EMBL" id="KAK1766100.1"/>
    </source>
</evidence>
<gene>
    <name evidence="2" type="ORF">QBC33DRAFT_541822</name>
</gene>
<comment type="caution">
    <text evidence="2">The sequence shown here is derived from an EMBL/GenBank/DDBJ whole genome shotgun (WGS) entry which is preliminary data.</text>
</comment>
<protein>
    <submittedName>
        <fullName evidence="2">Ser/Thr protein phosphatase</fullName>
    </submittedName>
</protein>
<dbReference type="Pfam" id="PF00149">
    <property type="entry name" value="Metallophos"/>
    <property type="match status" value="1"/>
</dbReference>
<dbReference type="SUPFAM" id="SSF56300">
    <property type="entry name" value="Metallo-dependent phosphatases"/>
    <property type="match status" value="1"/>
</dbReference>